<feature type="compositionally biased region" description="Polar residues" evidence="1">
    <location>
        <begin position="291"/>
        <end position="328"/>
    </location>
</feature>
<feature type="compositionally biased region" description="Low complexity" evidence="1">
    <location>
        <begin position="354"/>
        <end position="369"/>
    </location>
</feature>
<feature type="compositionally biased region" description="Acidic residues" evidence="1">
    <location>
        <begin position="648"/>
        <end position="657"/>
    </location>
</feature>
<feature type="compositionally biased region" description="Basic and acidic residues" evidence="1">
    <location>
        <begin position="198"/>
        <end position="222"/>
    </location>
</feature>
<accession>A0AAN6PP42</accession>
<protein>
    <submittedName>
        <fullName evidence="2">Uncharacterized protein</fullName>
    </submittedName>
</protein>
<feature type="compositionally biased region" description="Acidic residues" evidence="1">
    <location>
        <begin position="430"/>
        <end position="439"/>
    </location>
</feature>
<gene>
    <name evidence="2" type="ORF">C8A01DRAFT_31109</name>
</gene>
<feature type="compositionally biased region" description="Low complexity" evidence="1">
    <location>
        <begin position="526"/>
        <end position="545"/>
    </location>
</feature>
<feature type="compositionally biased region" description="Gly residues" evidence="1">
    <location>
        <begin position="505"/>
        <end position="516"/>
    </location>
</feature>
<feature type="region of interest" description="Disordered" evidence="1">
    <location>
        <begin position="934"/>
        <end position="984"/>
    </location>
</feature>
<sequence length="984" mass="104643">MQEPGQQMVTNLALSQGWSFAAVTADAESPESASSGTAQALPQQDGDAVVLEKHQEPDPEVLVPDTVGSEASKTESPAQGSAATDTTAETPSSKDTRTLPSGNETSEDDGGDMIAAIRKSKNKGLRISQPAAQPASSVPPGVPAANTPLDPVENVPQELPSFNDSANNGTKDTSVPWLPGTIGSSFLAQYNYTGNKPQDPKATKKSEAAPKSRKKEADDTAPKHSRKRPTPEIIDLTGAPEEPDNPPARREGKRRKLDENGREKKRHKSQRAESQAYDDARKEQKRPATGRSRQTSQLAQSRNIFQPKPRSQSRYNPQPRTDIPQNQTIIPPPPPAFPRASLDNPQPQPSTYVPLPLRRAQQQQQQNRTLPPPYHEDLLPQPPPQPRETTSALEALGPDRTVIQYVVYRTPRFTPPTSTTTGTGRRSQNGDEDEDEDDGERLLQQLKHSKAIRCSEYLSLPAANSQAAGLQERPRKGVVGKGWGMAASVFSSSTASASASASRAVGGGGVGGGEGEGSNPNLNSESAAAAQGAAPSSGSAAGAGAGSAQSPAVQLYEGKVTYANGEVQYFWVGEETRDLGGPVAGVAPRDMGKAGGFCGVRVDKAGVAIYTRKRFDVWSRVWVGREVRERPRGSGGQRVVFECGGEGGGEDGGEVEGEGGGAKGGVEAEVLVENLDEENKERTGGEEANGVDESGGDGEKGEYNGKGNADNSEIGKLVSNGERNEESNGDGNRDDIGPGTDEGSGREDKNETAADEVTTTSNPRPEPSESQKELPAEEDKEEDDETDDERDTDDADNTRARRSPSVSSTATLAFPPRTSPLDLITITSKLHGTYTTRLQANRAALSTFFDLAKPKNSAMEDNHYYRYELKPEATAQFEEGGYGQQDCATGVLIEWDPPGERPYRWEFLRVQVEVVESELKGPVDIGDMVVEGGEGGDVDGGGLCDEANGEGEERGGNGEVVSGKQAVALPGSVEESEGEVSEEE</sequence>
<comment type="caution">
    <text evidence="2">The sequence shown here is derived from an EMBL/GenBank/DDBJ whole genome shotgun (WGS) entry which is preliminary data.</text>
</comment>
<evidence type="ECO:0000313" key="2">
    <source>
        <dbReference type="EMBL" id="KAK4044613.1"/>
    </source>
</evidence>
<feature type="compositionally biased region" description="Polar residues" evidence="1">
    <location>
        <begin position="182"/>
        <end position="196"/>
    </location>
</feature>
<organism evidence="2 3">
    <name type="scientific">Parachaetomium inaequale</name>
    <dbReference type="NCBI Taxonomy" id="2588326"/>
    <lineage>
        <taxon>Eukaryota</taxon>
        <taxon>Fungi</taxon>
        <taxon>Dikarya</taxon>
        <taxon>Ascomycota</taxon>
        <taxon>Pezizomycotina</taxon>
        <taxon>Sordariomycetes</taxon>
        <taxon>Sordariomycetidae</taxon>
        <taxon>Sordariales</taxon>
        <taxon>Chaetomiaceae</taxon>
        <taxon>Parachaetomium</taxon>
    </lineage>
</organism>
<feature type="compositionally biased region" description="Basic and acidic residues" evidence="1">
    <location>
        <begin position="766"/>
        <end position="777"/>
    </location>
</feature>
<feature type="region of interest" description="Disordered" evidence="1">
    <location>
        <begin position="631"/>
        <end position="817"/>
    </location>
</feature>
<feature type="compositionally biased region" description="Polar residues" evidence="1">
    <location>
        <begin position="160"/>
        <end position="173"/>
    </location>
</feature>
<feature type="compositionally biased region" description="Acidic residues" evidence="1">
    <location>
        <begin position="974"/>
        <end position="984"/>
    </location>
</feature>
<feature type="region of interest" description="Disordered" evidence="1">
    <location>
        <begin position="501"/>
        <end position="545"/>
    </location>
</feature>
<feature type="compositionally biased region" description="Acidic residues" evidence="1">
    <location>
        <begin position="778"/>
        <end position="795"/>
    </location>
</feature>
<reference evidence="3" key="1">
    <citation type="journal article" date="2023" name="Mol. Phylogenet. Evol.">
        <title>Genome-scale phylogeny and comparative genomics of the fungal order Sordariales.</title>
        <authorList>
            <person name="Hensen N."/>
            <person name="Bonometti L."/>
            <person name="Westerberg I."/>
            <person name="Brannstrom I.O."/>
            <person name="Guillou S."/>
            <person name="Cros-Aarteil S."/>
            <person name="Calhoun S."/>
            <person name="Haridas S."/>
            <person name="Kuo A."/>
            <person name="Mondo S."/>
            <person name="Pangilinan J."/>
            <person name="Riley R."/>
            <person name="LaButti K."/>
            <person name="Andreopoulos B."/>
            <person name="Lipzen A."/>
            <person name="Chen C."/>
            <person name="Yan M."/>
            <person name="Daum C."/>
            <person name="Ng V."/>
            <person name="Clum A."/>
            <person name="Steindorff A."/>
            <person name="Ohm R.A."/>
            <person name="Martin F."/>
            <person name="Silar P."/>
            <person name="Natvig D.O."/>
            <person name="Lalanne C."/>
            <person name="Gautier V."/>
            <person name="Ament-Velasquez S.L."/>
            <person name="Kruys A."/>
            <person name="Hutchinson M.I."/>
            <person name="Powell A.J."/>
            <person name="Barry K."/>
            <person name="Miller A.N."/>
            <person name="Grigoriev I.V."/>
            <person name="Debuchy R."/>
            <person name="Gladieux P."/>
            <person name="Hiltunen Thoren M."/>
            <person name="Johannesson H."/>
        </authorList>
    </citation>
    <scope>NUCLEOTIDE SEQUENCE [LARGE SCALE GENOMIC DNA]</scope>
    <source>
        <strain evidence="3">CBS 284.82</strain>
    </source>
</reference>
<name>A0AAN6PP42_9PEZI</name>
<evidence type="ECO:0000313" key="3">
    <source>
        <dbReference type="Proteomes" id="UP001303115"/>
    </source>
</evidence>
<feature type="region of interest" description="Disordered" evidence="1">
    <location>
        <begin position="23"/>
        <end position="439"/>
    </location>
</feature>
<feature type="compositionally biased region" description="Low complexity" evidence="1">
    <location>
        <begin position="128"/>
        <end position="145"/>
    </location>
</feature>
<evidence type="ECO:0000256" key="1">
    <source>
        <dbReference type="SAM" id="MobiDB-lite"/>
    </source>
</evidence>
<feature type="compositionally biased region" description="Polar residues" evidence="1">
    <location>
        <begin position="69"/>
        <end position="91"/>
    </location>
</feature>
<feature type="compositionally biased region" description="Basic and acidic residues" evidence="1">
    <location>
        <begin position="743"/>
        <end position="752"/>
    </location>
</feature>
<dbReference type="Proteomes" id="UP001303115">
    <property type="component" value="Unassembled WGS sequence"/>
</dbReference>
<feature type="compositionally biased region" description="Basic and acidic residues" evidence="1">
    <location>
        <begin position="722"/>
        <end position="736"/>
    </location>
</feature>
<feature type="compositionally biased region" description="Gly residues" evidence="1">
    <location>
        <begin position="934"/>
        <end position="943"/>
    </location>
</feature>
<keyword evidence="3" id="KW-1185">Reference proteome</keyword>
<dbReference type="AlphaFoldDB" id="A0AAN6PP42"/>
<feature type="compositionally biased region" description="Low complexity" evidence="1">
    <location>
        <begin position="409"/>
        <end position="427"/>
    </location>
</feature>
<dbReference type="EMBL" id="MU854317">
    <property type="protein sequence ID" value="KAK4044613.1"/>
    <property type="molecule type" value="Genomic_DNA"/>
</dbReference>
<feature type="compositionally biased region" description="Polar residues" evidence="1">
    <location>
        <begin position="31"/>
        <end position="42"/>
    </location>
</feature>
<proteinExistence type="predicted"/>